<evidence type="ECO:0000313" key="3">
    <source>
        <dbReference type="Proteomes" id="UP000324222"/>
    </source>
</evidence>
<organism evidence="2 3">
    <name type="scientific">Portunus trituberculatus</name>
    <name type="common">Swimming crab</name>
    <name type="synonym">Neptunus trituberculatus</name>
    <dbReference type="NCBI Taxonomy" id="210409"/>
    <lineage>
        <taxon>Eukaryota</taxon>
        <taxon>Metazoa</taxon>
        <taxon>Ecdysozoa</taxon>
        <taxon>Arthropoda</taxon>
        <taxon>Crustacea</taxon>
        <taxon>Multicrustacea</taxon>
        <taxon>Malacostraca</taxon>
        <taxon>Eumalacostraca</taxon>
        <taxon>Eucarida</taxon>
        <taxon>Decapoda</taxon>
        <taxon>Pleocyemata</taxon>
        <taxon>Brachyura</taxon>
        <taxon>Eubrachyura</taxon>
        <taxon>Portunoidea</taxon>
        <taxon>Portunidae</taxon>
        <taxon>Portuninae</taxon>
        <taxon>Portunus</taxon>
    </lineage>
</organism>
<accession>A0A5B7GVF0</accession>
<dbReference type="Proteomes" id="UP000324222">
    <property type="component" value="Unassembled WGS sequence"/>
</dbReference>
<reference evidence="2 3" key="1">
    <citation type="submission" date="2019-05" db="EMBL/GenBank/DDBJ databases">
        <title>Another draft genome of Portunus trituberculatus and its Hox gene families provides insights of decapod evolution.</title>
        <authorList>
            <person name="Jeong J.-H."/>
            <person name="Song I."/>
            <person name="Kim S."/>
            <person name="Choi T."/>
            <person name="Kim D."/>
            <person name="Ryu S."/>
            <person name="Kim W."/>
        </authorList>
    </citation>
    <scope>NUCLEOTIDE SEQUENCE [LARGE SCALE GENOMIC DNA]</scope>
    <source>
        <tissue evidence="2">Muscle</tissue>
    </source>
</reference>
<evidence type="ECO:0000256" key="1">
    <source>
        <dbReference type="SAM" id="MobiDB-lite"/>
    </source>
</evidence>
<gene>
    <name evidence="2" type="ORF">E2C01_058150</name>
</gene>
<protein>
    <submittedName>
        <fullName evidence="2">Uncharacterized protein</fullName>
    </submittedName>
</protein>
<dbReference type="AlphaFoldDB" id="A0A5B7GVF0"/>
<dbReference type="EMBL" id="VSRR010021577">
    <property type="protein sequence ID" value="MPC64040.1"/>
    <property type="molecule type" value="Genomic_DNA"/>
</dbReference>
<name>A0A5B7GVF0_PORTR</name>
<evidence type="ECO:0000313" key="2">
    <source>
        <dbReference type="EMBL" id="MPC64040.1"/>
    </source>
</evidence>
<feature type="region of interest" description="Disordered" evidence="1">
    <location>
        <begin position="1"/>
        <end position="32"/>
    </location>
</feature>
<feature type="compositionally biased region" description="Acidic residues" evidence="1">
    <location>
        <begin position="13"/>
        <end position="29"/>
    </location>
</feature>
<keyword evidence="3" id="KW-1185">Reference proteome</keyword>
<sequence length="79" mass="8876">MKVKGRGGKRVVEEEEEEEVVEEEEEEEDKGTAGVKVAVQALGKTKLICDESSHQIEILYQTTELQMVLVVLVLFVLVM</sequence>
<comment type="caution">
    <text evidence="2">The sequence shown here is derived from an EMBL/GenBank/DDBJ whole genome shotgun (WGS) entry which is preliminary data.</text>
</comment>
<proteinExistence type="predicted"/>